<feature type="domain" description="Ubiquitin-like protease family profile" evidence="5">
    <location>
        <begin position="17"/>
        <end position="191"/>
    </location>
</feature>
<dbReference type="PROSITE" id="PS50600">
    <property type="entry name" value="ULP_PROTEASE"/>
    <property type="match status" value="1"/>
</dbReference>
<dbReference type="Pfam" id="PF02902">
    <property type="entry name" value="Peptidase_C48"/>
    <property type="match status" value="1"/>
</dbReference>
<dbReference type="EMBL" id="BQMJ01000019">
    <property type="protein sequence ID" value="GJQ10921.1"/>
    <property type="molecule type" value="Genomic_DNA"/>
</dbReference>
<dbReference type="OrthoDB" id="5065855at2759"/>
<dbReference type="InterPro" id="IPR003653">
    <property type="entry name" value="Peptidase_C48_C"/>
</dbReference>
<dbReference type="PANTHER" id="PTHR46468">
    <property type="entry name" value="SENTRIN-SPECIFIC PROTEASE 8"/>
    <property type="match status" value="1"/>
</dbReference>
<evidence type="ECO:0000256" key="1">
    <source>
        <dbReference type="ARBA" id="ARBA00005234"/>
    </source>
</evidence>
<dbReference type="GO" id="GO:0000338">
    <property type="term" value="P:protein deneddylation"/>
    <property type="evidence" value="ECO:0007669"/>
    <property type="project" value="TreeGrafter"/>
</dbReference>
<protein>
    <recommendedName>
        <fullName evidence="5">Ubiquitin-like protease family profile domain-containing protein</fullName>
    </recommendedName>
</protein>
<reference evidence="6" key="2">
    <citation type="submission" date="2022-01" db="EMBL/GenBank/DDBJ databases">
        <authorList>
            <person name="Hirooka S."/>
            <person name="Miyagishima S.Y."/>
        </authorList>
    </citation>
    <scope>NUCLEOTIDE SEQUENCE</scope>
    <source>
        <strain evidence="6">NBRC 102759</strain>
    </source>
</reference>
<dbReference type="GO" id="GO:0019784">
    <property type="term" value="F:deNEDDylase activity"/>
    <property type="evidence" value="ECO:0007669"/>
    <property type="project" value="InterPro"/>
</dbReference>
<organism evidence="6 7">
    <name type="scientific">Galdieria partita</name>
    <dbReference type="NCBI Taxonomy" id="83374"/>
    <lineage>
        <taxon>Eukaryota</taxon>
        <taxon>Rhodophyta</taxon>
        <taxon>Bangiophyceae</taxon>
        <taxon>Galdieriales</taxon>
        <taxon>Galdieriaceae</taxon>
        <taxon>Galdieria</taxon>
    </lineage>
</organism>
<gene>
    <name evidence="6" type="ORF">GpartN1_g2712.t1</name>
</gene>
<sequence>MKDDDDDQPLSPCYGNVTVYKGDLKLLDVPNWINDRIISFYAEYLNRQCTKAREQESDAKERVFCVDPSLVFWLLYCSDWKDCKEALKSIPWKESHCILFPMSDSDSLYSPDHPLTGSHWTLLAFITTRNLFLEYDSLHKAPSKNGKAFAAKLEKLLDLDSNSSTYCVETVPTQTNNYDCGIYVISIMELFVQFSGPPPTQYLYTSLGSNQLLEKREQVKQLIRNIFNS</sequence>
<name>A0A9C7PW14_9RHOD</name>
<dbReference type="SUPFAM" id="SSF54001">
    <property type="entry name" value="Cysteine proteinases"/>
    <property type="match status" value="1"/>
</dbReference>
<evidence type="ECO:0000259" key="5">
    <source>
        <dbReference type="PROSITE" id="PS50600"/>
    </source>
</evidence>
<dbReference type="PANTHER" id="PTHR46468:SF1">
    <property type="entry name" value="SENTRIN-SPECIFIC PROTEASE 8"/>
    <property type="match status" value="1"/>
</dbReference>
<keyword evidence="7" id="KW-1185">Reference proteome</keyword>
<evidence type="ECO:0000256" key="4">
    <source>
        <dbReference type="ARBA" id="ARBA00022807"/>
    </source>
</evidence>
<evidence type="ECO:0000256" key="3">
    <source>
        <dbReference type="ARBA" id="ARBA00022801"/>
    </source>
</evidence>
<keyword evidence="2" id="KW-0645">Protease</keyword>
<dbReference type="InterPro" id="IPR038765">
    <property type="entry name" value="Papain-like_cys_pep_sf"/>
</dbReference>
<proteinExistence type="inferred from homology"/>
<dbReference type="InterPro" id="IPR044613">
    <property type="entry name" value="Nep1/2-like"/>
</dbReference>
<reference evidence="6" key="1">
    <citation type="journal article" date="2022" name="Proc. Natl. Acad. Sci. U.S.A.">
        <title>Life cycle and functional genomics of the unicellular red alga Galdieria for elucidating algal and plant evolution and industrial use.</title>
        <authorList>
            <person name="Hirooka S."/>
            <person name="Itabashi T."/>
            <person name="Ichinose T.M."/>
            <person name="Onuma R."/>
            <person name="Fujiwara T."/>
            <person name="Yamashita S."/>
            <person name="Jong L.W."/>
            <person name="Tomita R."/>
            <person name="Iwane A.H."/>
            <person name="Miyagishima S.Y."/>
        </authorList>
    </citation>
    <scope>NUCLEOTIDE SEQUENCE</scope>
    <source>
        <strain evidence="6">NBRC 102759</strain>
    </source>
</reference>
<dbReference type="Proteomes" id="UP001061958">
    <property type="component" value="Unassembled WGS sequence"/>
</dbReference>
<dbReference type="GO" id="GO:0008234">
    <property type="term" value="F:cysteine-type peptidase activity"/>
    <property type="evidence" value="ECO:0007669"/>
    <property type="project" value="UniProtKB-KW"/>
</dbReference>
<dbReference type="Gene3D" id="3.40.395.10">
    <property type="entry name" value="Adenoviral Proteinase, Chain A"/>
    <property type="match status" value="1"/>
</dbReference>
<evidence type="ECO:0000256" key="2">
    <source>
        <dbReference type="ARBA" id="ARBA00022670"/>
    </source>
</evidence>
<comment type="caution">
    <text evidence="6">The sequence shown here is derived from an EMBL/GenBank/DDBJ whole genome shotgun (WGS) entry which is preliminary data.</text>
</comment>
<accession>A0A9C7PW14</accession>
<dbReference type="GO" id="GO:0006508">
    <property type="term" value="P:proteolysis"/>
    <property type="evidence" value="ECO:0007669"/>
    <property type="project" value="UniProtKB-KW"/>
</dbReference>
<dbReference type="AlphaFoldDB" id="A0A9C7PW14"/>
<keyword evidence="4" id="KW-0788">Thiol protease</keyword>
<evidence type="ECO:0000313" key="6">
    <source>
        <dbReference type="EMBL" id="GJQ10921.1"/>
    </source>
</evidence>
<keyword evidence="3" id="KW-0378">Hydrolase</keyword>
<comment type="similarity">
    <text evidence="1">Belongs to the peptidase C48 family.</text>
</comment>
<evidence type="ECO:0000313" key="7">
    <source>
        <dbReference type="Proteomes" id="UP001061958"/>
    </source>
</evidence>